<dbReference type="InterPro" id="IPR001163">
    <property type="entry name" value="Sm_dom_euk/arc"/>
</dbReference>
<dbReference type="PROSITE" id="PS52002">
    <property type="entry name" value="SM"/>
    <property type="match status" value="1"/>
</dbReference>
<dbReference type="InterPro" id="IPR050914">
    <property type="entry name" value="snRNP_SmB/NAA38-like"/>
</dbReference>
<gene>
    <name evidence="2" type="ORF">BJ085DRAFT_39108</name>
</gene>
<evidence type="ECO:0000313" key="3">
    <source>
        <dbReference type="Proteomes" id="UP000268162"/>
    </source>
</evidence>
<dbReference type="AlphaFoldDB" id="A0A4P9ZN28"/>
<sequence length="83" mass="9383">MSTPAQLKLRSFLNHPCRVAIRDGRRFEGTLMGTDKAQNVLLGRTVEYVGDEDRYVGLIMVPGPHIVEIRGRIEPPSPTPEYY</sequence>
<evidence type="ECO:0000313" key="2">
    <source>
        <dbReference type="EMBL" id="RKP34555.1"/>
    </source>
</evidence>
<dbReference type="GO" id="GO:0031417">
    <property type="term" value="C:NatC complex"/>
    <property type="evidence" value="ECO:0007669"/>
    <property type="project" value="InterPro"/>
</dbReference>
<keyword evidence="3" id="KW-1185">Reference proteome</keyword>
<dbReference type="Proteomes" id="UP000268162">
    <property type="component" value="Unassembled WGS sequence"/>
</dbReference>
<dbReference type="CDD" id="cd06168">
    <property type="entry name" value="LSMD1"/>
    <property type="match status" value="1"/>
</dbReference>
<dbReference type="InterPro" id="IPR034110">
    <property type="entry name" value="LSMD1_Sm"/>
</dbReference>
<dbReference type="GO" id="GO:0003723">
    <property type="term" value="F:RNA binding"/>
    <property type="evidence" value="ECO:0007669"/>
    <property type="project" value="InterPro"/>
</dbReference>
<dbReference type="Pfam" id="PF01423">
    <property type="entry name" value="LSM"/>
    <property type="match status" value="1"/>
</dbReference>
<organism evidence="2 3">
    <name type="scientific">Dimargaris cristalligena</name>
    <dbReference type="NCBI Taxonomy" id="215637"/>
    <lineage>
        <taxon>Eukaryota</taxon>
        <taxon>Fungi</taxon>
        <taxon>Fungi incertae sedis</taxon>
        <taxon>Zoopagomycota</taxon>
        <taxon>Kickxellomycotina</taxon>
        <taxon>Dimargaritomycetes</taxon>
        <taxon>Dimargaritales</taxon>
        <taxon>Dimargaritaceae</taxon>
        <taxon>Dimargaris</taxon>
    </lineage>
</organism>
<dbReference type="PANTHER" id="PTHR10701">
    <property type="entry name" value="SMALL NUCLEAR RIBONUCLEOPROTEIN-ASSOCIATED PROTEIN B AND N"/>
    <property type="match status" value="1"/>
</dbReference>
<proteinExistence type="predicted"/>
<reference evidence="3" key="1">
    <citation type="journal article" date="2018" name="Nat. Microbiol.">
        <title>Leveraging single-cell genomics to expand the fungal tree of life.</title>
        <authorList>
            <person name="Ahrendt S.R."/>
            <person name="Quandt C.A."/>
            <person name="Ciobanu D."/>
            <person name="Clum A."/>
            <person name="Salamov A."/>
            <person name="Andreopoulos B."/>
            <person name="Cheng J.F."/>
            <person name="Woyke T."/>
            <person name="Pelin A."/>
            <person name="Henrissat B."/>
            <person name="Reynolds N.K."/>
            <person name="Benny G.L."/>
            <person name="Smith M.E."/>
            <person name="James T.Y."/>
            <person name="Grigoriev I.V."/>
        </authorList>
    </citation>
    <scope>NUCLEOTIDE SEQUENCE [LARGE SCALE GENOMIC DNA]</scope>
    <source>
        <strain evidence="3">RSA 468</strain>
    </source>
</reference>
<name>A0A4P9ZN28_9FUNG</name>
<protein>
    <recommendedName>
        <fullName evidence="1">Sm domain-containing protein</fullName>
    </recommendedName>
</protein>
<accession>A0A4P9ZN28</accession>
<dbReference type="InterPro" id="IPR047575">
    <property type="entry name" value="Sm"/>
</dbReference>
<dbReference type="SUPFAM" id="SSF50182">
    <property type="entry name" value="Sm-like ribonucleoproteins"/>
    <property type="match status" value="1"/>
</dbReference>
<dbReference type="OrthoDB" id="368909at2759"/>
<evidence type="ECO:0000259" key="1">
    <source>
        <dbReference type="PROSITE" id="PS52002"/>
    </source>
</evidence>
<dbReference type="SMART" id="SM00651">
    <property type="entry name" value="Sm"/>
    <property type="match status" value="1"/>
</dbReference>
<dbReference type="STRING" id="215637.A0A4P9ZN28"/>
<feature type="domain" description="Sm" evidence="1">
    <location>
        <begin position="4"/>
        <end position="75"/>
    </location>
</feature>
<dbReference type="EMBL" id="ML003156">
    <property type="protein sequence ID" value="RKP34555.1"/>
    <property type="molecule type" value="Genomic_DNA"/>
</dbReference>
<dbReference type="PANTHER" id="PTHR10701:SF5">
    <property type="entry name" value="N-ALPHA-ACETYLTRANSFERASE 38, NATC AUXILIARY SUBUNIT"/>
    <property type="match status" value="1"/>
</dbReference>
<dbReference type="InterPro" id="IPR010920">
    <property type="entry name" value="LSM_dom_sf"/>
</dbReference>
<dbReference type="Gene3D" id="2.30.30.100">
    <property type="match status" value="1"/>
</dbReference>